<gene>
    <name evidence="2" type="ORF">BDU57DRAFT_272942</name>
</gene>
<keyword evidence="3" id="KW-1185">Reference proteome</keyword>
<sequence length="800" mass="90480">MLRRNLVRASSWQKPPVCLFCAARQSQTSNIRSISATSPLLKRTRKASSKGANTEEESETSIITYHASKSKYEKDGPSASLPENRKKGGAAPKTRNAEIGAKERSKPPGVNASQDMSRDKPTFKVTEAPKSLKEALLGGEGLMDATASTRQRKKREEQLHIQELDAESLTFEPIEVEIPPVPMLSYGLDRVLFNPGVYRLQDPRSRIFNFDPYLERIMPVNEFDFDALSEYKTSSKDETLIALTKQQGTKYTGSTSSMSSVLQHFHFLLSSFRPLNHTMMSRGFPDPSSRFSKITTGPSAVFLRYREGVYAIDADKSYDTPNIMSWLGHSLEKLLTTERNEFELFRRSSTDKAPSEDDSSRCYHYSRQGNILMRSQLDARDPRLPGTGVFDLKTRAVVSIRMNHKEYETGSGYQLRFAQGEWESFEREFYDMTRATLLKYSLQVRMGRMDGIFLAFHNIERIFGFQYLSLPDLDRVLHGQENTTLGDQEFKLSISLLDELLCKATAMYPKTSIRLHVEARLTKTPFMYVFAEPVTEEEADKIQSSGEAEQKKFARNVVGLGKDDPEVQEAWQNIQDDVDEQTDKDKDGISVNETLDKQDLVQQELKDKVEEVSNDDVASEVSSPGNEDADPAVAEESEESAEATETAEDAESIEDTGPTESADTAESSSSGPLMGWTLTIRNKVNGGYVERPNKLQEDDDWKIEYNVQEIPEESRWKLYRALKERRRALIGNDDQEVDKSLANYRALIQRYSTRGREWREKQDKLNEEMGIQMYKPLGPGSQADSAASTTPDTLAGKEEI</sequence>
<proteinExistence type="predicted"/>
<feature type="compositionally biased region" description="Acidic residues" evidence="1">
    <location>
        <begin position="627"/>
        <end position="654"/>
    </location>
</feature>
<evidence type="ECO:0000313" key="3">
    <source>
        <dbReference type="Proteomes" id="UP000800096"/>
    </source>
</evidence>
<feature type="region of interest" description="Disordered" evidence="1">
    <location>
        <begin position="34"/>
        <end position="156"/>
    </location>
</feature>
<dbReference type="Pfam" id="PF08634">
    <property type="entry name" value="Pet127"/>
    <property type="match status" value="1"/>
</dbReference>
<name>A0A6A5QKR2_AMPQU</name>
<dbReference type="OrthoDB" id="10249045at2759"/>
<dbReference type="GO" id="GO:0005740">
    <property type="term" value="C:mitochondrial envelope"/>
    <property type="evidence" value="ECO:0007669"/>
    <property type="project" value="TreeGrafter"/>
</dbReference>
<dbReference type="PANTHER" id="PTHR31014:SF0">
    <property type="entry name" value="MITOCHONDRIAL TRANSLATION SYSTEM COMPONENT PET127-RELATED"/>
    <property type="match status" value="1"/>
</dbReference>
<feature type="compositionally biased region" description="Polar residues" evidence="1">
    <location>
        <begin position="782"/>
        <end position="792"/>
    </location>
</feature>
<dbReference type="Proteomes" id="UP000800096">
    <property type="component" value="Unassembled WGS sequence"/>
</dbReference>
<dbReference type="EMBL" id="ML979136">
    <property type="protein sequence ID" value="KAF1915420.1"/>
    <property type="molecule type" value="Genomic_DNA"/>
</dbReference>
<dbReference type="PANTHER" id="PTHR31014">
    <property type="entry name" value="MITOCHONDRIAL TRANSLATION SYSTEM COMPONENT PET127-RELATED"/>
    <property type="match status" value="1"/>
</dbReference>
<feature type="compositionally biased region" description="Basic and acidic residues" evidence="1">
    <location>
        <begin position="581"/>
        <end position="611"/>
    </location>
</feature>
<organism evidence="2 3">
    <name type="scientific">Ampelomyces quisqualis</name>
    <name type="common">Powdery mildew agent</name>
    <dbReference type="NCBI Taxonomy" id="50730"/>
    <lineage>
        <taxon>Eukaryota</taxon>
        <taxon>Fungi</taxon>
        <taxon>Dikarya</taxon>
        <taxon>Ascomycota</taxon>
        <taxon>Pezizomycotina</taxon>
        <taxon>Dothideomycetes</taxon>
        <taxon>Pleosporomycetidae</taxon>
        <taxon>Pleosporales</taxon>
        <taxon>Pleosporineae</taxon>
        <taxon>Phaeosphaeriaceae</taxon>
        <taxon>Ampelomyces</taxon>
    </lineage>
</organism>
<accession>A0A6A5QKR2</accession>
<feature type="region of interest" description="Disordered" evidence="1">
    <location>
        <begin position="774"/>
        <end position="800"/>
    </location>
</feature>
<protein>
    <submittedName>
        <fullName evidence="2">Mitochondrial protein Pet127-domain-containing protein</fullName>
    </submittedName>
</protein>
<evidence type="ECO:0000256" key="1">
    <source>
        <dbReference type="SAM" id="MobiDB-lite"/>
    </source>
</evidence>
<feature type="region of interest" description="Disordered" evidence="1">
    <location>
        <begin position="575"/>
        <end position="674"/>
    </location>
</feature>
<dbReference type="GO" id="GO:0000964">
    <property type="term" value="P:mitochondrial RNA 5'-end processing"/>
    <property type="evidence" value="ECO:0007669"/>
    <property type="project" value="TreeGrafter"/>
</dbReference>
<feature type="compositionally biased region" description="Low complexity" evidence="1">
    <location>
        <begin position="655"/>
        <end position="670"/>
    </location>
</feature>
<reference evidence="2" key="1">
    <citation type="journal article" date="2020" name="Stud. Mycol.">
        <title>101 Dothideomycetes genomes: a test case for predicting lifestyles and emergence of pathogens.</title>
        <authorList>
            <person name="Haridas S."/>
            <person name="Albert R."/>
            <person name="Binder M."/>
            <person name="Bloem J."/>
            <person name="Labutti K."/>
            <person name="Salamov A."/>
            <person name="Andreopoulos B."/>
            <person name="Baker S."/>
            <person name="Barry K."/>
            <person name="Bills G."/>
            <person name="Bluhm B."/>
            <person name="Cannon C."/>
            <person name="Castanera R."/>
            <person name="Culley D."/>
            <person name="Daum C."/>
            <person name="Ezra D."/>
            <person name="Gonzalez J."/>
            <person name="Henrissat B."/>
            <person name="Kuo A."/>
            <person name="Liang C."/>
            <person name="Lipzen A."/>
            <person name="Lutzoni F."/>
            <person name="Magnuson J."/>
            <person name="Mondo S."/>
            <person name="Nolan M."/>
            <person name="Ohm R."/>
            <person name="Pangilinan J."/>
            <person name="Park H.-J."/>
            <person name="Ramirez L."/>
            <person name="Alfaro M."/>
            <person name="Sun H."/>
            <person name="Tritt A."/>
            <person name="Yoshinaga Y."/>
            <person name="Zwiers L.-H."/>
            <person name="Turgeon B."/>
            <person name="Goodwin S."/>
            <person name="Spatafora J."/>
            <person name="Crous P."/>
            <person name="Grigoriev I."/>
        </authorList>
    </citation>
    <scope>NUCLEOTIDE SEQUENCE</scope>
    <source>
        <strain evidence="2">HMLAC05119</strain>
    </source>
</reference>
<dbReference type="InterPro" id="IPR013943">
    <property type="entry name" value="Pet127"/>
</dbReference>
<dbReference type="AlphaFoldDB" id="A0A6A5QKR2"/>
<evidence type="ECO:0000313" key="2">
    <source>
        <dbReference type="EMBL" id="KAF1915420.1"/>
    </source>
</evidence>